<dbReference type="PhylomeDB" id="B4M8H5"/>
<dbReference type="InParanoid" id="B4M8H5"/>
<accession>B4M8H5</accession>
<gene>
    <name evidence="1" type="primary">Dvir\GJ18105</name>
    <name evidence="1" type="ORF">Dvir_GJ18105</name>
</gene>
<keyword evidence="2" id="KW-1185">Reference proteome</keyword>
<organism evidence="1 2">
    <name type="scientific">Drosophila virilis</name>
    <name type="common">Fruit fly</name>
    <dbReference type="NCBI Taxonomy" id="7244"/>
    <lineage>
        <taxon>Eukaryota</taxon>
        <taxon>Metazoa</taxon>
        <taxon>Ecdysozoa</taxon>
        <taxon>Arthropoda</taxon>
        <taxon>Hexapoda</taxon>
        <taxon>Insecta</taxon>
        <taxon>Pterygota</taxon>
        <taxon>Neoptera</taxon>
        <taxon>Endopterygota</taxon>
        <taxon>Diptera</taxon>
        <taxon>Brachycera</taxon>
        <taxon>Muscomorpha</taxon>
        <taxon>Ephydroidea</taxon>
        <taxon>Drosophilidae</taxon>
        <taxon>Drosophila</taxon>
    </lineage>
</organism>
<name>B4M8H5_DROVI</name>
<dbReference type="Proteomes" id="UP000008792">
    <property type="component" value="Unassembled WGS sequence"/>
</dbReference>
<evidence type="ECO:0000313" key="1">
    <source>
        <dbReference type="EMBL" id="EDW57501.1"/>
    </source>
</evidence>
<protein>
    <submittedName>
        <fullName evidence="1">Uncharacterized protein</fullName>
    </submittedName>
</protein>
<reference evidence="1 2" key="1">
    <citation type="journal article" date="2007" name="Nature">
        <title>Evolution of genes and genomes on the Drosophila phylogeny.</title>
        <authorList>
            <consortium name="Drosophila 12 Genomes Consortium"/>
            <person name="Clark A.G."/>
            <person name="Eisen M.B."/>
            <person name="Smith D.R."/>
            <person name="Bergman C.M."/>
            <person name="Oliver B."/>
            <person name="Markow T.A."/>
            <person name="Kaufman T.C."/>
            <person name="Kellis M."/>
            <person name="Gelbart W."/>
            <person name="Iyer V.N."/>
            <person name="Pollard D.A."/>
            <person name="Sackton T.B."/>
            <person name="Larracuente A.M."/>
            <person name="Singh N.D."/>
            <person name="Abad J.P."/>
            <person name="Abt D.N."/>
            <person name="Adryan B."/>
            <person name="Aguade M."/>
            <person name="Akashi H."/>
            <person name="Anderson W.W."/>
            <person name="Aquadro C.F."/>
            <person name="Ardell D.H."/>
            <person name="Arguello R."/>
            <person name="Artieri C.G."/>
            <person name="Barbash D.A."/>
            <person name="Barker D."/>
            <person name="Barsanti P."/>
            <person name="Batterham P."/>
            <person name="Batzoglou S."/>
            <person name="Begun D."/>
            <person name="Bhutkar A."/>
            <person name="Blanco E."/>
            <person name="Bosak S.A."/>
            <person name="Bradley R.K."/>
            <person name="Brand A.D."/>
            <person name="Brent M.R."/>
            <person name="Brooks A.N."/>
            <person name="Brown R.H."/>
            <person name="Butlin R.K."/>
            <person name="Caggese C."/>
            <person name="Calvi B.R."/>
            <person name="Bernardo de Carvalho A."/>
            <person name="Caspi A."/>
            <person name="Castrezana S."/>
            <person name="Celniker S.E."/>
            <person name="Chang J.L."/>
            <person name="Chapple C."/>
            <person name="Chatterji S."/>
            <person name="Chinwalla A."/>
            <person name="Civetta A."/>
            <person name="Clifton S.W."/>
            <person name="Comeron J.M."/>
            <person name="Costello J.C."/>
            <person name="Coyne J.A."/>
            <person name="Daub J."/>
            <person name="David R.G."/>
            <person name="Delcher A.L."/>
            <person name="Delehaunty K."/>
            <person name="Do C.B."/>
            <person name="Ebling H."/>
            <person name="Edwards K."/>
            <person name="Eickbush T."/>
            <person name="Evans J.D."/>
            <person name="Filipski A."/>
            <person name="Findeiss S."/>
            <person name="Freyhult E."/>
            <person name="Fulton L."/>
            <person name="Fulton R."/>
            <person name="Garcia A.C."/>
            <person name="Gardiner A."/>
            <person name="Garfield D.A."/>
            <person name="Garvin B.E."/>
            <person name="Gibson G."/>
            <person name="Gilbert D."/>
            <person name="Gnerre S."/>
            <person name="Godfrey J."/>
            <person name="Good R."/>
            <person name="Gotea V."/>
            <person name="Gravely B."/>
            <person name="Greenberg A.J."/>
            <person name="Griffiths-Jones S."/>
            <person name="Gross S."/>
            <person name="Guigo R."/>
            <person name="Gustafson E.A."/>
            <person name="Haerty W."/>
            <person name="Hahn M.W."/>
            <person name="Halligan D.L."/>
            <person name="Halpern A.L."/>
            <person name="Halter G.M."/>
            <person name="Han M.V."/>
            <person name="Heger A."/>
            <person name="Hillier L."/>
            <person name="Hinrichs A.S."/>
            <person name="Holmes I."/>
            <person name="Hoskins R.A."/>
            <person name="Hubisz M.J."/>
            <person name="Hultmark D."/>
            <person name="Huntley M.A."/>
            <person name="Jaffe D.B."/>
            <person name="Jagadeeshan S."/>
            <person name="Jeck W.R."/>
            <person name="Johnson J."/>
            <person name="Jones C.D."/>
            <person name="Jordan W.C."/>
            <person name="Karpen G.H."/>
            <person name="Kataoka E."/>
            <person name="Keightley P.D."/>
            <person name="Kheradpour P."/>
            <person name="Kirkness E.F."/>
            <person name="Koerich L.B."/>
            <person name="Kristiansen K."/>
            <person name="Kudrna D."/>
            <person name="Kulathinal R.J."/>
            <person name="Kumar S."/>
            <person name="Kwok R."/>
            <person name="Lander E."/>
            <person name="Langley C.H."/>
            <person name="Lapoint R."/>
            <person name="Lazzaro B.P."/>
            <person name="Lee S.J."/>
            <person name="Levesque L."/>
            <person name="Li R."/>
            <person name="Lin C.F."/>
            <person name="Lin M.F."/>
            <person name="Lindblad-Toh K."/>
            <person name="Llopart A."/>
            <person name="Long M."/>
            <person name="Low L."/>
            <person name="Lozovsky E."/>
            <person name="Lu J."/>
            <person name="Luo M."/>
            <person name="Machado C.A."/>
            <person name="Makalowski W."/>
            <person name="Marzo M."/>
            <person name="Matsuda M."/>
            <person name="Matzkin L."/>
            <person name="McAllister B."/>
            <person name="McBride C.S."/>
            <person name="McKernan B."/>
            <person name="McKernan K."/>
            <person name="Mendez-Lago M."/>
            <person name="Minx P."/>
            <person name="Mollenhauer M.U."/>
            <person name="Montooth K."/>
            <person name="Mount S.M."/>
            <person name="Mu X."/>
            <person name="Myers E."/>
            <person name="Negre B."/>
            <person name="Newfeld S."/>
            <person name="Nielsen R."/>
            <person name="Noor M.A."/>
            <person name="O'Grady P."/>
            <person name="Pachter L."/>
            <person name="Papaceit M."/>
            <person name="Parisi M.J."/>
            <person name="Parisi M."/>
            <person name="Parts L."/>
            <person name="Pedersen J.S."/>
            <person name="Pesole G."/>
            <person name="Phillippy A.M."/>
            <person name="Ponting C.P."/>
            <person name="Pop M."/>
            <person name="Porcelli D."/>
            <person name="Powell J.R."/>
            <person name="Prohaska S."/>
            <person name="Pruitt K."/>
            <person name="Puig M."/>
            <person name="Quesneville H."/>
            <person name="Ram K.R."/>
            <person name="Rand D."/>
            <person name="Rasmussen M.D."/>
            <person name="Reed L.K."/>
            <person name="Reenan R."/>
            <person name="Reily A."/>
            <person name="Remington K.A."/>
            <person name="Rieger T.T."/>
            <person name="Ritchie M.G."/>
            <person name="Robin C."/>
            <person name="Rogers Y.H."/>
            <person name="Rohde C."/>
            <person name="Rozas J."/>
            <person name="Rubenfield M.J."/>
            <person name="Ruiz A."/>
            <person name="Russo S."/>
            <person name="Salzberg S.L."/>
            <person name="Sanchez-Gracia A."/>
            <person name="Saranga D.J."/>
            <person name="Sato H."/>
            <person name="Schaeffer S.W."/>
            <person name="Schatz M.C."/>
            <person name="Schlenke T."/>
            <person name="Schwartz R."/>
            <person name="Segarra C."/>
            <person name="Singh R.S."/>
            <person name="Sirot L."/>
            <person name="Sirota M."/>
            <person name="Sisneros N.B."/>
            <person name="Smith C.D."/>
            <person name="Smith T.F."/>
            <person name="Spieth J."/>
            <person name="Stage D.E."/>
            <person name="Stark A."/>
            <person name="Stephan W."/>
            <person name="Strausberg R.L."/>
            <person name="Strempel S."/>
            <person name="Sturgill D."/>
            <person name="Sutton G."/>
            <person name="Sutton G.G."/>
            <person name="Tao W."/>
            <person name="Teichmann S."/>
            <person name="Tobari Y.N."/>
            <person name="Tomimura Y."/>
            <person name="Tsolas J.M."/>
            <person name="Valente V.L."/>
            <person name="Venter E."/>
            <person name="Venter J.C."/>
            <person name="Vicario S."/>
            <person name="Vieira F.G."/>
            <person name="Vilella A.J."/>
            <person name="Villasante A."/>
            <person name="Walenz B."/>
            <person name="Wang J."/>
            <person name="Wasserman M."/>
            <person name="Watts T."/>
            <person name="Wilson D."/>
            <person name="Wilson R.K."/>
            <person name="Wing R.A."/>
            <person name="Wolfner M.F."/>
            <person name="Wong A."/>
            <person name="Wong G.K."/>
            <person name="Wu C.I."/>
            <person name="Wu G."/>
            <person name="Yamamoto D."/>
            <person name="Yang H.P."/>
            <person name="Yang S.P."/>
            <person name="Yorke J.A."/>
            <person name="Yoshida K."/>
            <person name="Zdobnov E."/>
            <person name="Zhang P."/>
            <person name="Zhang Y."/>
            <person name="Zimin A.V."/>
            <person name="Baldwin J."/>
            <person name="Abdouelleil A."/>
            <person name="Abdulkadir J."/>
            <person name="Abebe A."/>
            <person name="Abera B."/>
            <person name="Abreu J."/>
            <person name="Acer S.C."/>
            <person name="Aftuck L."/>
            <person name="Alexander A."/>
            <person name="An P."/>
            <person name="Anderson E."/>
            <person name="Anderson S."/>
            <person name="Arachi H."/>
            <person name="Azer M."/>
            <person name="Bachantsang P."/>
            <person name="Barry A."/>
            <person name="Bayul T."/>
            <person name="Berlin A."/>
            <person name="Bessette D."/>
            <person name="Bloom T."/>
            <person name="Blye J."/>
            <person name="Boguslavskiy L."/>
            <person name="Bonnet C."/>
            <person name="Boukhgalter B."/>
            <person name="Bourzgui I."/>
            <person name="Brown A."/>
            <person name="Cahill P."/>
            <person name="Channer S."/>
            <person name="Cheshatsang Y."/>
            <person name="Chuda L."/>
            <person name="Citroen M."/>
            <person name="Collymore A."/>
            <person name="Cooke P."/>
            <person name="Costello M."/>
            <person name="D'Aco K."/>
            <person name="Daza R."/>
            <person name="De Haan G."/>
            <person name="DeGray S."/>
            <person name="DeMaso C."/>
            <person name="Dhargay N."/>
            <person name="Dooley K."/>
            <person name="Dooley E."/>
            <person name="Doricent M."/>
            <person name="Dorje P."/>
            <person name="Dorjee K."/>
            <person name="Dupes A."/>
            <person name="Elong R."/>
            <person name="Falk J."/>
            <person name="Farina A."/>
            <person name="Faro S."/>
            <person name="Ferguson D."/>
            <person name="Fisher S."/>
            <person name="Foley C.D."/>
            <person name="Franke A."/>
            <person name="Friedrich D."/>
            <person name="Gadbois L."/>
            <person name="Gearin G."/>
            <person name="Gearin C.R."/>
            <person name="Giannoukos G."/>
            <person name="Goode T."/>
            <person name="Graham J."/>
            <person name="Grandbois E."/>
            <person name="Grewal S."/>
            <person name="Gyaltsen K."/>
            <person name="Hafez N."/>
            <person name="Hagos B."/>
            <person name="Hall J."/>
            <person name="Henson C."/>
            <person name="Hollinger A."/>
            <person name="Honan T."/>
            <person name="Huard M.D."/>
            <person name="Hughes L."/>
            <person name="Hurhula B."/>
            <person name="Husby M.E."/>
            <person name="Kamat A."/>
            <person name="Kanga B."/>
            <person name="Kashin S."/>
            <person name="Khazanovich D."/>
            <person name="Kisner P."/>
            <person name="Lance K."/>
            <person name="Lara M."/>
            <person name="Lee W."/>
            <person name="Lennon N."/>
            <person name="Letendre F."/>
            <person name="LeVine R."/>
            <person name="Lipovsky A."/>
            <person name="Liu X."/>
            <person name="Liu J."/>
            <person name="Liu S."/>
            <person name="Lokyitsang T."/>
            <person name="Lokyitsang Y."/>
            <person name="Lubonja R."/>
            <person name="Lui A."/>
            <person name="MacDonald P."/>
            <person name="Magnisalis V."/>
            <person name="Maru K."/>
            <person name="Matthews C."/>
            <person name="McCusker W."/>
            <person name="McDonough S."/>
            <person name="Mehta T."/>
            <person name="Meldrim J."/>
            <person name="Meneus L."/>
            <person name="Mihai O."/>
            <person name="Mihalev A."/>
            <person name="Mihova T."/>
            <person name="Mittelman R."/>
            <person name="Mlenga V."/>
            <person name="Montmayeur A."/>
            <person name="Mulrain L."/>
            <person name="Navidi A."/>
            <person name="Naylor J."/>
            <person name="Negash T."/>
            <person name="Nguyen T."/>
            <person name="Nguyen N."/>
            <person name="Nicol R."/>
            <person name="Norbu C."/>
            <person name="Norbu N."/>
            <person name="Novod N."/>
            <person name="O'Neill B."/>
            <person name="Osman S."/>
            <person name="Markiewicz E."/>
            <person name="Oyono O.L."/>
            <person name="Patti C."/>
            <person name="Phunkhang P."/>
            <person name="Pierre F."/>
            <person name="Priest M."/>
            <person name="Raghuraman S."/>
            <person name="Rege F."/>
            <person name="Reyes R."/>
            <person name="Rise C."/>
            <person name="Rogov P."/>
            <person name="Ross K."/>
            <person name="Ryan E."/>
            <person name="Settipalli S."/>
            <person name="Shea T."/>
            <person name="Sherpa N."/>
            <person name="Shi L."/>
            <person name="Shih D."/>
            <person name="Sparrow T."/>
            <person name="Spaulding J."/>
            <person name="Stalker J."/>
            <person name="Stange-Thomann N."/>
            <person name="Stavropoulos S."/>
            <person name="Stone C."/>
            <person name="Strader C."/>
            <person name="Tesfaye S."/>
            <person name="Thomson T."/>
            <person name="Thoulutsang Y."/>
            <person name="Thoulutsang D."/>
            <person name="Topham K."/>
            <person name="Topping I."/>
            <person name="Tsamla T."/>
            <person name="Vassiliev H."/>
            <person name="Vo A."/>
            <person name="Wangchuk T."/>
            <person name="Wangdi T."/>
            <person name="Weiand M."/>
            <person name="Wilkinson J."/>
            <person name="Wilson A."/>
            <person name="Yadav S."/>
            <person name="Young G."/>
            <person name="Yu Q."/>
            <person name="Zembek L."/>
            <person name="Zhong D."/>
            <person name="Zimmer A."/>
            <person name="Zwirko Z."/>
            <person name="Jaffe D.B."/>
            <person name="Alvarez P."/>
            <person name="Brockman W."/>
            <person name="Butler J."/>
            <person name="Chin C."/>
            <person name="Gnerre S."/>
            <person name="Grabherr M."/>
            <person name="Kleber M."/>
            <person name="Mauceli E."/>
            <person name="MacCallum I."/>
        </authorList>
    </citation>
    <scope>NUCLEOTIDE SEQUENCE [LARGE SCALE GENOMIC DNA]</scope>
    <source>
        <strain evidence="2">Tucson 15010-1051.87</strain>
    </source>
</reference>
<dbReference type="AlphaFoldDB" id="B4M8H5"/>
<evidence type="ECO:0000313" key="2">
    <source>
        <dbReference type="Proteomes" id="UP000008792"/>
    </source>
</evidence>
<dbReference type="HOGENOM" id="CLU_125151_0_0_1"/>
<sequence length="135" mass="15476">MALVAHRMMLPARHRRTHQQVARNKVGVLLVPSLADYYNRETDQPQLQQLATSMPQLELQVGDGTNAKVTSSYKPLQQLLTMDKEQQLAGQEISKIIRQAALEHESKKQQWFLEAQHKIDQFSKVKKDTFDGVPK</sequence>
<dbReference type="EMBL" id="CH940654">
    <property type="protein sequence ID" value="EDW57501.1"/>
    <property type="molecule type" value="Genomic_DNA"/>
</dbReference>
<dbReference type="eggNOG" id="ENOG502T838">
    <property type="taxonomic scope" value="Eukaryota"/>
</dbReference>
<proteinExistence type="predicted"/>
<dbReference type="OrthoDB" id="8058287at2759"/>
<dbReference type="OMA" id="YYGRETD"/>